<evidence type="ECO:0000313" key="2">
    <source>
        <dbReference type="EMBL" id="SEC95813.1"/>
    </source>
</evidence>
<name>A0A1H4WR64_9BRAD</name>
<reference evidence="2 3" key="1">
    <citation type="submission" date="2016-10" db="EMBL/GenBank/DDBJ databases">
        <authorList>
            <person name="de Groot N.N."/>
        </authorList>
    </citation>
    <scope>NUCLEOTIDE SEQUENCE [LARGE SCALE GENOMIC DNA]</scope>
    <source>
        <strain evidence="2 3">MT12</strain>
    </source>
</reference>
<protein>
    <submittedName>
        <fullName evidence="2">Uncharacterized protein</fullName>
    </submittedName>
</protein>
<evidence type="ECO:0000313" key="3">
    <source>
        <dbReference type="Proteomes" id="UP000198992"/>
    </source>
</evidence>
<accession>A0A1H4WR64</accession>
<proteinExistence type="predicted"/>
<dbReference type="EMBL" id="FNTH01000001">
    <property type="protein sequence ID" value="SEC95813.1"/>
    <property type="molecule type" value="Genomic_DNA"/>
</dbReference>
<dbReference type="OrthoDB" id="9246424at2"/>
<dbReference type="AlphaFoldDB" id="A0A1H4WR64"/>
<evidence type="ECO:0000313" key="1">
    <source>
        <dbReference type="EMBL" id="SEC95770.1"/>
    </source>
</evidence>
<organism evidence="2 3">
    <name type="scientific">Bradyrhizobium erythrophlei</name>
    <dbReference type="NCBI Taxonomy" id="1437360"/>
    <lineage>
        <taxon>Bacteria</taxon>
        <taxon>Pseudomonadati</taxon>
        <taxon>Pseudomonadota</taxon>
        <taxon>Alphaproteobacteria</taxon>
        <taxon>Hyphomicrobiales</taxon>
        <taxon>Nitrobacteraceae</taxon>
        <taxon>Bradyrhizobium</taxon>
    </lineage>
</organism>
<sequence length="83" mass="8953">MALGKGKYDELCREIREKVGLGGGEIPQSGGVLLIVMGGEHGNGFSCQADMDTTLALPDLLERVARQIRETGPFIPNRTSKPR</sequence>
<dbReference type="Proteomes" id="UP000198992">
    <property type="component" value="Unassembled WGS sequence"/>
</dbReference>
<dbReference type="EMBL" id="FNTH01000001">
    <property type="protein sequence ID" value="SEC95770.1"/>
    <property type="molecule type" value="Genomic_DNA"/>
</dbReference>
<gene>
    <name evidence="1" type="ORF">SAMN05444164_3214</name>
    <name evidence="2" type="ORF">SAMN05444164_3216</name>
</gene>